<keyword evidence="5" id="KW-0645">Protease</keyword>
<keyword evidence="5" id="KW-0378">Hydrolase</keyword>
<dbReference type="Pfam" id="PF17162">
    <property type="entry name" value="DUF5118"/>
    <property type="match status" value="1"/>
</dbReference>
<dbReference type="Pfam" id="PF17148">
    <property type="entry name" value="DUF5117"/>
    <property type="match status" value="1"/>
</dbReference>
<proteinExistence type="predicted"/>
<dbReference type="PANTHER" id="PTHR38478:SF1">
    <property type="entry name" value="ZINC DEPENDENT METALLOPROTEASE DOMAIN LIPOPROTEIN"/>
    <property type="match status" value="1"/>
</dbReference>
<feature type="signal peptide" evidence="1">
    <location>
        <begin position="1"/>
        <end position="25"/>
    </location>
</feature>
<dbReference type="GO" id="GO:0008237">
    <property type="term" value="F:metallopeptidase activity"/>
    <property type="evidence" value="ECO:0007669"/>
    <property type="project" value="UniProtKB-KW"/>
</dbReference>
<keyword evidence="6" id="KW-1185">Reference proteome</keyword>
<evidence type="ECO:0000259" key="4">
    <source>
        <dbReference type="Pfam" id="PF17162"/>
    </source>
</evidence>
<evidence type="ECO:0000256" key="1">
    <source>
        <dbReference type="SAM" id="SignalP"/>
    </source>
</evidence>
<keyword evidence="5" id="KW-0482">Metalloprotease</keyword>
<name>A0ABS3YJC4_9BACT</name>
<dbReference type="InterPro" id="IPR033413">
    <property type="entry name" value="DUF5117"/>
</dbReference>
<organism evidence="5 6">
    <name type="scientific">Chitinophaga chungangae</name>
    <dbReference type="NCBI Taxonomy" id="2821488"/>
    <lineage>
        <taxon>Bacteria</taxon>
        <taxon>Pseudomonadati</taxon>
        <taxon>Bacteroidota</taxon>
        <taxon>Chitinophagia</taxon>
        <taxon>Chitinophagales</taxon>
        <taxon>Chitinophagaceae</taxon>
        <taxon>Chitinophaga</taxon>
    </lineage>
</organism>
<dbReference type="RefSeq" id="WP_209147898.1">
    <property type="nucleotide sequence ID" value="NZ_JAGHKP010000004.1"/>
</dbReference>
<keyword evidence="1" id="KW-0732">Signal</keyword>
<reference evidence="6" key="1">
    <citation type="submission" date="2021-03" db="EMBL/GenBank/DDBJ databases">
        <title>Assistant Professor.</title>
        <authorList>
            <person name="Huq M.A."/>
        </authorList>
    </citation>
    <scope>NUCLEOTIDE SEQUENCE [LARGE SCALE GENOMIC DNA]</scope>
    <source>
        <strain evidence="6">MAH-28</strain>
    </source>
</reference>
<dbReference type="PANTHER" id="PTHR38478">
    <property type="entry name" value="PEPTIDASE M1A AND M12B"/>
    <property type="match status" value="1"/>
</dbReference>
<dbReference type="EMBL" id="JAGHKP010000004">
    <property type="protein sequence ID" value="MBO9154784.1"/>
    <property type="molecule type" value="Genomic_DNA"/>
</dbReference>
<dbReference type="Gene3D" id="3.40.390.10">
    <property type="entry name" value="Collagenase (Catalytic Domain)"/>
    <property type="match status" value="1"/>
</dbReference>
<dbReference type="InterPro" id="IPR034032">
    <property type="entry name" value="Zn_MMP-like_bac"/>
</dbReference>
<sequence>MYHTRLLKKLLFFIFLFAASSSAFGQTKLPVKLPIRLPVADTTKKDSVKLPVPFTPPGAIKKYEDVVNKNFTTQTGLFTVHQYRDTVYFEIPGSLLGRDIMVINRLSKGPGGYGMHAGEELDQKTIRFEKGPDSSVRVRYTLVINEADSTSSIYKAVISSSLDPLVTSFPIKAYSKDSSGFVIDASKFLKEKNFVNNISASTELGRGVTVQSMKDVYIESIHAYPINVEITISKNFDSRKEPGTPVTVESHTSFIALPEVPMQRRYFDPRVGYFADYLYAYGDEQQKSEKRDFILRWRLEPKKEDIGKWKRGVLVEPAKPIVIYIDPATPKQWRPYLIQGINDWQKAFEQAGFKNAIFGKEWPENDSTMQIDDARYSMLNYFPSEVMNAYGPNVHDPRSGEIIQTHIGWYHNVMSLLHNWYMVQAAATDPAARKPKFDDGLMGELIRFVSSHEVGHTLGLRHNFGSSSRTPVDSLRSRKYLDAHGHTASIMDYARFNYVAQPEDNIPQKNLFPHIGEYDRWAIEWGYKYSGAANAGEDHRIMSKRVSERLAQNPRLWFGDGETVKTDPRNQTEDLGDDAVKASTYGIKNLRRIVPNLYKWTLEDGGVQQNLPDMYKAVRDQYVRYLNHVLKNIGGAYRTVKADDEPGDRFSPVPKDLQERAIAFFDQEVFTTPTWLLDPSVTNKTTEPADPNFVQDIQVRLLNSLLDITLLNKLMANTEQYGDNTLKVEDYVNNIHARIWKPLSADSIRLDRYQRNLQKAYVGALLEILLNKDPGITENDAYSILWADLARLKKELQQSSSKAGNTLTKYHFDDLQFRIQNTTTVKQGN</sequence>
<protein>
    <submittedName>
        <fullName evidence="5">Zinc-dependent metalloprotease</fullName>
    </submittedName>
</protein>
<feature type="domain" description="EcxA zinc-binding" evidence="2">
    <location>
        <begin position="435"/>
        <end position="744"/>
    </location>
</feature>
<dbReference type="SUPFAM" id="SSF55486">
    <property type="entry name" value="Metalloproteases ('zincins'), catalytic domain"/>
    <property type="match status" value="1"/>
</dbReference>
<dbReference type="Pfam" id="PF16313">
    <property type="entry name" value="DUF4953"/>
    <property type="match status" value="1"/>
</dbReference>
<evidence type="ECO:0000313" key="6">
    <source>
        <dbReference type="Proteomes" id="UP000679126"/>
    </source>
</evidence>
<feature type="chain" id="PRO_5046543586" evidence="1">
    <location>
        <begin position="26"/>
        <end position="829"/>
    </location>
</feature>
<gene>
    <name evidence="5" type="ORF">J7I43_21330</name>
</gene>
<feature type="domain" description="DUF5118" evidence="4">
    <location>
        <begin position="60"/>
        <end position="109"/>
    </location>
</feature>
<accession>A0ABS3YJC4</accession>
<feature type="domain" description="DUF5117" evidence="3">
    <location>
        <begin position="118"/>
        <end position="302"/>
    </location>
</feature>
<evidence type="ECO:0000259" key="2">
    <source>
        <dbReference type="Pfam" id="PF16313"/>
    </source>
</evidence>
<evidence type="ECO:0000313" key="5">
    <source>
        <dbReference type="EMBL" id="MBO9154784.1"/>
    </source>
</evidence>
<dbReference type="InterPro" id="IPR032534">
    <property type="entry name" value="EcxA_zinc-bd"/>
</dbReference>
<dbReference type="CDD" id="cd04276">
    <property type="entry name" value="ZnMc_MMP_like_2"/>
    <property type="match status" value="1"/>
</dbReference>
<dbReference type="InterPro" id="IPR033428">
    <property type="entry name" value="DUF5118"/>
</dbReference>
<dbReference type="Proteomes" id="UP000679126">
    <property type="component" value="Unassembled WGS sequence"/>
</dbReference>
<dbReference type="InterPro" id="IPR024079">
    <property type="entry name" value="MetalloPept_cat_dom_sf"/>
</dbReference>
<comment type="caution">
    <text evidence="5">The sequence shown here is derived from an EMBL/GenBank/DDBJ whole genome shotgun (WGS) entry which is preliminary data.</text>
</comment>
<evidence type="ECO:0000259" key="3">
    <source>
        <dbReference type="Pfam" id="PF17148"/>
    </source>
</evidence>